<protein>
    <submittedName>
        <fullName evidence="1">Uncharacterized protein</fullName>
    </submittedName>
</protein>
<gene>
    <name evidence="1" type="ORF">CfP315_0204</name>
</gene>
<sequence length="184" mass="21489">MFNNNKINSENISSPSPCFPLASSIYTGEISYDFGNYAYSPLFHKQNIYVNDGNVCQTSIILTGDHEADYKKANEECKLNLMPADYVWHYVFMGYKNSSGEDILMPVHMEYQGIDIIVNVYKADNWQTKNFWNWHSPVLMQLVRKELRNAFTPYYDSCFQYIKSYNADPQNAGKPYQGNYMRRD</sequence>
<evidence type="ECO:0000313" key="1">
    <source>
        <dbReference type="EMBL" id="BED91692.1"/>
    </source>
</evidence>
<organism evidence="1">
    <name type="scientific">Candidatus Improbicoccus pseudotrichonymphae</name>
    <dbReference type="NCBI Taxonomy" id="3033792"/>
    <lineage>
        <taxon>Bacteria</taxon>
        <taxon>Bacillati</taxon>
        <taxon>Bacillota</taxon>
        <taxon>Clostridia</taxon>
        <taxon>Candidatus Improbicoccus</taxon>
    </lineage>
</organism>
<reference evidence="1" key="1">
    <citation type="journal article" date="2023" name="ISME J.">
        <title>Emergence of putative energy parasites within Clostridia revealed by genome analysis of a novel endosymbiotic clade.</title>
        <authorList>
            <person name="Takahashi K."/>
            <person name="Kuwahara H."/>
            <person name="Horikawa Y."/>
            <person name="Izawa K."/>
            <person name="Kato D."/>
            <person name="Inagaki T."/>
            <person name="Yuki M."/>
            <person name="Ohkuma M."/>
            <person name="Hongoh Y."/>
        </authorList>
    </citation>
    <scope>NUCLEOTIDE SEQUENCE</scope>
    <source>
        <strain evidence="1">CfP3-15</strain>
    </source>
</reference>
<proteinExistence type="predicted"/>
<dbReference type="EMBL" id="AP027924">
    <property type="protein sequence ID" value="BED91692.1"/>
    <property type="molecule type" value="Genomic_DNA"/>
</dbReference>
<dbReference type="KEGG" id="ips:CfP315_0204"/>
<accession>A0AA48KYB5</accession>
<name>A0AA48KYB5_9FIRM</name>
<dbReference type="Proteomes" id="UP001337580">
    <property type="component" value="Chromosome"/>
</dbReference>
<dbReference type="AlphaFoldDB" id="A0AA48KYB5"/>